<evidence type="ECO:0000256" key="5">
    <source>
        <dbReference type="ARBA" id="ARBA00022692"/>
    </source>
</evidence>
<sequence>MLKLSIRARLGAAILFLCVLLTAIGALGVTGMARSNDANRETYTNRLASTRLIGDAELAISRERTTVDRIAFDPAAPTVEKDIATYRMLKGQGMDAWAQYLALPATSDENRLSASVSARRSQVQNQLDAFADSVKGMDNAAVKVALKKIALANTDYVTVSADLKQFQRDQAKAQYDASEAGFERFRAMTIASIVFGLLAGVFTFVSLRRAIGRPLAEALEHFHRIATGDLSQRIESRSHDEMGMLLHGLSQMRDGLVSTVTTVRRASEAIATAAQQITSGNLHLSARTEQQAASLQETAASMEELTGTVRHNAENARQAQALAANAANMADHGNSVVGDVVTTMKEIDQSSGRIGDIIAIIDAIAFQTNILALNAAVEAARAGEQGRGFAVVAAEVRMLAQRSSAAAKEIKELIETSSGKVEVGGTLVNEAGGRMQAILTGVRRVADIMDEISAASSEQSTGIEQVTRAVAEMDSVTQHNAALVEEAAAAAQSLEQQARMLKETVAVFRI</sequence>
<gene>
    <name evidence="14" type="ORF">PQR03_03860</name>
</gene>
<comment type="similarity">
    <text evidence="9">Belongs to the methyl-accepting chemotaxis (MCP) protein family.</text>
</comment>
<keyword evidence="6 11" id="KW-1133">Transmembrane helix</keyword>
<proteinExistence type="inferred from homology"/>
<dbReference type="Pfam" id="PF02203">
    <property type="entry name" value="TarH"/>
    <property type="match status" value="1"/>
</dbReference>
<evidence type="ECO:0000256" key="8">
    <source>
        <dbReference type="ARBA" id="ARBA00023224"/>
    </source>
</evidence>
<evidence type="ECO:0000256" key="1">
    <source>
        <dbReference type="ARBA" id="ARBA00004651"/>
    </source>
</evidence>
<keyword evidence="15" id="KW-1185">Reference proteome</keyword>
<evidence type="ECO:0000259" key="13">
    <source>
        <dbReference type="PROSITE" id="PS50885"/>
    </source>
</evidence>
<dbReference type="RefSeq" id="WP_408258117.1">
    <property type="nucleotide sequence ID" value="NZ_JAQQCK010000001.1"/>
</dbReference>
<dbReference type="PANTHER" id="PTHR43531:SF14">
    <property type="entry name" value="METHYL-ACCEPTING CHEMOTAXIS PROTEIN I-RELATED"/>
    <property type="match status" value="1"/>
</dbReference>
<dbReference type="InterPro" id="IPR051310">
    <property type="entry name" value="MCP_chemotaxis"/>
</dbReference>
<evidence type="ECO:0000256" key="4">
    <source>
        <dbReference type="ARBA" id="ARBA00022500"/>
    </source>
</evidence>
<feature type="domain" description="HAMP" evidence="13">
    <location>
        <begin position="209"/>
        <end position="261"/>
    </location>
</feature>
<evidence type="ECO:0000256" key="2">
    <source>
        <dbReference type="ARBA" id="ARBA00022475"/>
    </source>
</evidence>
<evidence type="ECO:0000313" key="14">
    <source>
        <dbReference type="EMBL" id="MFM0237259.1"/>
    </source>
</evidence>
<evidence type="ECO:0000256" key="10">
    <source>
        <dbReference type="PROSITE-ProRule" id="PRU00284"/>
    </source>
</evidence>
<dbReference type="EMBL" id="JAQQDR010000002">
    <property type="protein sequence ID" value="MFM0237259.1"/>
    <property type="molecule type" value="Genomic_DNA"/>
</dbReference>
<keyword evidence="4" id="KW-0145">Chemotaxis</keyword>
<dbReference type="Gene3D" id="1.10.287.950">
    <property type="entry name" value="Methyl-accepting chemotaxis protein"/>
    <property type="match status" value="1"/>
</dbReference>
<dbReference type="SMART" id="SM00283">
    <property type="entry name" value="MA"/>
    <property type="match status" value="1"/>
</dbReference>
<dbReference type="InterPro" id="IPR003122">
    <property type="entry name" value="Tar_rcpt_lig-bd"/>
</dbReference>
<feature type="domain" description="Methyl-accepting transducer" evidence="12">
    <location>
        <begin position="266"/>
        <end position="495"/>
    </location>
</feature>
<evidence type="ECO:0000256" key="3">
    <source>
        <dbReference type="ARBA" id="ARBA00022481"/>
    </source>
</evidence>
<comment type="subcellular location">
    <subcellularLocation>
        <location evidence="1">Cell membrane</location>
        <topology evidence="1">Multi-pass membrane protein</topology>
    </subcellularLocation>
</comment>
<dbReference type="InterPro" id="IPR004089">
    <property type="entry name" value="MCPsignal_dom"/>
</dbReference>
<evidence type="ECO:0000256" key="11">
    <source>
        <dbReference type="SAM" id="Phobius"/>
    </source>
</evidence>
<reference evidence="14 15" key="1">
    <citation type="journal article" date="2024" name="Chem. Sci.">
        <title>Discovery of megapolipeptins by genome mining of a Burkholderiales bacteria collection.</title>
        <authorList>
            <person name="Paulo B.S."/>
            <person name="Recchia M.J.J."/>
            <person name="Lee S."/>
            <person name="Fergusson C.H."/>
            <person name="Romanowski S.B."/>
            <person name="Hernandez A."/>
            <person name="Krull N."/>
            <person name="Liu D.Y."/>
            <person name="Cavanagh H."/>
            <person name="Bos A."/>
            <person name="Gray C.A."/>
            <person name="Murphy B.T."/>
            <person name="Linington R.G."/>
            <person name="Eustaquio A.S."/>
        </authorList>
    </citation>
    <scope>NUCLEOTIDE SEQUENCE [LARGE SCALE GENOMIC DNA]</scope>
    <source>
        <strain evidence="14 15">RL17-351-BIE-A</strain>
    </source>
</reference>
<name>A0ABW9B9C1_9BURK</name>
<keyword evidence="2" id="KW-1003">Cell membrane</keyword>
<keyword evidence="7 11" id="KW-0472">Membrane</keyword>
<keyword evidence="3" id="KW-0488">Methylation</keyword>
<dbReference type="Pfam" id="PF00015">
    <property type="entry name" value="MCPsignal"/>
    <property type="match status" value="1"/>
</dbReference>
<evidence type="ECO:0000313" key="15">
    <source>
        <dbReference type="Proteomes" id="UP001629274"/>
    </source>
</evidence>
<dbReference type="PANTHER" id="PTHR43531">
    <property type="entry name" value="PROTEIN ICFG"/>
    <property type="match status" value="1"/>
</dbReference>
<dbReference type="SUPFAM" id="SSF58104">
    <property type="entry name" value="Methyl-accepting chemotaxis protein (MCP) signaling domain"/>
    <property type="match status" value="1"/>
</dbReference>
<dbReference type="CDD" id="cd06225">
    <property type="entry name" value="HAMP"/>
    <property type="match status" value="1"/>
</dbReference>
<evidence type="ECO:0000256" key="6">
    <source>
        <dbReference type="ARBA" id="ARBA00022989"/>
    </source>
</evidence>
<dbReference type="InterPro" id="IPR003660">
    <property type="entry name" value="HAMP_dom"/>
</dbReference>
<feature type="transmembrane region" description="Helical" evidence="11">
    <location>
        <begin position="187"/>
        <end position="207"/>
    </location>
</feature>
<organism evidence="14 15">
    <name type="scientific">Paraburkholderia phytofirmans</name>
    <dbReference type="NCBI Taxonomy" id="261302"/>
    <lineage>
        <taxon>Bacteria</taxon>
        <taxon>Pseudomonadati</taxon>
        <taxon>Pseudomonadota</taxon>
        <taxon>Betaproteobacteria</taxon>
        <taxon>Burkholderiales</taxon>
        <taxon>Burkholderiaceae</taxon>
        <taxon>Paraburkholderia</taxon>
    </lineage>
</organism>
<evidence type="ECO:0000256" key="7">
    <source>
        <dbReference type="ARBA" id="ARBA00023136"/>
    </source>
</evidence>
<accession>A0ABW9B9C1</accession>
<dbReference type="Pfam" id="PF00672">
    <property type="entry name" value="HAMP"/>
    <property type="match status" value="1"/>
</dbReference>
<keyword evidence="5 11" id="KW-0812">Transmembrane</keyword>
<dbReference type="SMART" id="SM00304">
    <property type="entry name" value="HAMP"/>
    <property type="match status" value="1"/>
</dbReference>
<dbReference type="PROSITE" id="PS50885">
    <property type="entry name" value="HAMP"/>
    <property type="match status" value="1"/>
</dbReference>
<comment type="caution">
    <text evidence="14">The sequence shown here is derived from an EMBL/GenBank/DDBJ whole genome shotgun (WGS) entry which is preliminary data.</text>
</comment>
<dbReference type="PROSITE" id="PS50111">
    <property type="entry name" value="CHEMOTAXIS_TRANSDUC_2"/>
    <property type="match status" value="1"/>
</dbReference>
<evidence type="ECO:0000259" key="12">
    <source>
        <dbReference type="PROSITE" id="PS50111"/>
    </source>
</evidence>
<protein>
    <submittedName>
        <fullName evidence="14">Methyl-accepting chemotaxis protein</fullName>
    </submittedName>
</protein>
<dbReference type="Proteomes" id="UP001629274">
    <property type="component" value="Unassembled WGS sequence"/>
</dbReference>
<keyword evidence="8 10" id="KW-0807">Transducer</keyword>
<evidence type="ECO:0000256" key="9">
    <source>
        <dbReference type="ARBA" id="ARBA00029447"/>
    </source>
</evidence>